<sequence>MSSHFDNSTDDAPTAVPPDASLFDEIAPLRLAIGVVFSAFAVFAVVAGWLSPLSPDTVGVVLLCFVFLAGGFVPFNSTLAYNVSQSAAFMLWGGLRLLVGGFDVIPLLLGGFGAVSLVFYGRRALTDGLRTYA</sequence>
<evidence type="ECO:0000256" key="1">
    <source>
        <dbReference type="SAM" id="Phobius"/>
    </source>
</evidence>
<keyword evidence="1" id="KW-0472">Membrane</keyword>
<feature type="transmembrane region" description="Helical" evidence="1">
    <location>
        <begin position="31"/>
        <end position="50"/>
    </location>
</feature>
<dbReference type="RefSeq" id="WP_058573095.1">
    <property type="nucleotide sequence ID" value="NZ_LOPV01000440.1"/>
</dbReference>
<dbReference type="EMBL" id="LOPV01000440">
    <property type="protein sequence ID" value="KTG19488.1"/>
    <property type="molecule type" value="Genomic_DNA"/>
</dbReference>
<evidence type="ECO:0000313" key="3">
    <source>
        <dbReference type="Proteomes" id="UP000053157"/>
    </source>
</evidence>
<feature type="transmembrane region" description="Helical" evidence="1">
    <location>
        <begin position="57"/>
        <end position="75"/>
    </location>
</feature>
<proteinExistence type="predicted"/>
<reference evidence="2 3" key="1">
    <citation type="submission" date="2015-12" db="EMBL/GenBank/DDBJ databases">
        <title>Haloferax profundi sp. nov. isolated from the Discovery deep brine-seawater interface in the Red Sea.</title>
        <authorList>
            <person name="Zhang G."/>
            <person name="Stingl U."/>
            <person name="Rashid M."/>
        </authorList>
    </citation>
    <scope>NUCLEOTIDE SEQUENCE [LARGE SCALE GENOMIC DNA]</scope>
    <source>
        <strain evidence="2 3">SB29</strain>
    </source>
</reference>
<dbReference type="Proteomes" id="UP000053157">
    <property type="component" value="Unassembled WGS sequence"/>
</dbReference>
<protein>
    <submittedName>
        <fullName evidence="2">Uncharacterized protein</fullName>
    </submittedName>
</protein>
<organism evidence="2 3">
    <name type="scientific">Haloferax profundi</name>
    <dbReference type="NCBI Taxonomy" id="1544718"/>
    <lineage>
        <taxon>Archaea</taxon>
        <taxon>Methanobacteriati</taxon>
        <taxon>Methanobacteriota</taxon>
        <taxon>Stenosarchaea group</taxon>
        <taxon>Halobacteria</taxon>
        <taxon>Halobacteriales</taxon>
        <taxon>Haloferacaceae</taxon>
        <taxon>Haloferax</taxon>
    </lineage>
</organism>
<accession>A0A0W1S0M0</accession>
<keyword evidence="1" id="KW-1133">Transmembrane helix</keyword>
<feature type="transmembrane region" description="Helical" evidence="1">
    <location>
        <begin position="95"/>
        <end position="120"/>
    </location>
</feature>
<keyword evidence="1" id="KW-0812">Transmembrane</keyword>
<keyword evidence="3" id="KW-1185">Reference proteome</keyword>
<name>A0A0W1S0M0_9EURY</name>
<gene>
    <name evidence="2" type="ORF">AUR66_02310</name>
</gene>
<comment type="caution">
    <text evidence="2">The sequence shown here is derived from an EMBL/GenBank/DDBJ whole genome shotgun (WGS) entry which is preliminary data.</text>
</comment>
<evidence type="ECO:0000313" key="2">
    <source>
        <dbReference type="EMBL" id="KTG19488.1"/>
    </source>
</evidence>
<dbReference type="AlphaFoldDB" id="A0A0W1S0M0"/>
<dbReference type="OrthoDB" id="292624at2157"/>